<reference evidence="1 2" key="1">
    <citation type="submission" date="2014-09" db="EMBL/GenBank/DDBJ databases">
        <authorList>
            <person name="McGinnis J.M."/>
            <person name="Wolfgang W.J."/>
        </authorList>
    </citation>
    <scope>NUCLEOTIDE SEQUENCE [LARGE SCALE GENOMIC DNA]</scope>
    <source>
        <strain evidence="1 2">5503</strain>
    </source>
</reference>
<accession>A0A099G3Z3</accession>
<protein>
    <submittedName>
        <fullName evidence="1">Uncharacterized protein</fullName>
    </submittedName>
</protein>
<proteinExistence type="predicted"/>
<gene>
    <name evidence="1" type="ORF">IX56_17450</name>
</gene>
<evidence type="ECO:0000313" key="1">
    <source>
        <dbReference type="EMBL" id="KGJ17386.1"/>
    </source>
</evidence>
<dbReference type="EMBL" id="JRKQ01000180">
    <property type="protein sequence ID" value="KGJ17386.1"/>
    <property type="molecule type" value="Genomic_DNA"/>
</dbReference>
<organism evidence="1 2">
    <name type="scientific">Paracoccus sanguinis</name>
    <dbReference type="NCBI Taxonomy" id="1545044"/>
    <lineage>
        <taxon>Bacteria</taxon>
        <taxon>Pseudomonadati</taxon>
        <taxon>Pseudomonadota</taxon>
        <taxon>Alphaproteobacteria</taxon>
        <taxon>Rhodobacterales</taxon>
        <taxon>Paracoccaceae</taxon>
        <taxon>Paracoccus</taxon>
    </lineage>
</organism>
<reference evidence="1 2" key="2">
    <citation type="submission" date="2014-10" db="EMBL/GenBank/DDBJ databases">
        <title>Paracoccus sanguinis sp. nov., isolated from clinical specimens of New York State patients.</title>
        <authorList>
            <person name="Mingle L.A."/>
            <person name="Cole J.A."/>
            <person name="Lapierre P."/>
            <person name="Musser K.A."/>
        </authorList>
    </citation>
    <scope>NUCLEOTIDE SEQUENCE [LARGE SCALE GENOMIC DNA]</scope>
    <source>
        <strain evidence="1 2">5503</strain>
    </source>
</reference>
<evidence type="ECO:0000313" key="2">
    <source>
        <dbReference type="Proteomes" id="UP000029858"/>
    </source>
</evidence>
<comment type="caution">
    <text evidence="1">The sequence shown here is derived from an EMBL/GenBank/DDBJ whole genome shotgun (WGS) entry which is preliminary data.</text>
</comment>
<name>A0A099G3Z3_9RHOB</name>
<dbReference type="Proteomes" id="UP000029858">
    <property type="component" value="Unassembled WGS sequence"/>
</dbReference>
<sequence>MCSGFYVRRGRLRVRSGWRTVPCGRAAAVRLFDAVRAEFGQTAARKVVGMVCVAPYRLGIVHEVGTRARMERLARLVASAGVAAPGSVPVDPA</sequence>
<dbReference type="AlphaFoldDB" id="A0A099G3Z3"/>